<protein>
    <submittedName>
        <fullName evidence="11">Acyl-CoA dehydrogenase family protein</fullName>
    </submittedName>
</protein>
<dbReference type="Pfam" id="PF00441">
    <property type="entry name" value="Acyl-CoA_dh_1"/>
    <property type="match status" value="1"/>
</dbReference>
<evidence type="ECO:0000256" key="6">
    <source>
        <dbReference type="ARBA" id="ARBA00023002"/>
    </source>
</evidence>
<evidence type="ECO:0000313" key="11">
    <source>
        <dbReference type="EMBL" id="MDQ7903727.1"/>
    </source>
</evidence>
<keyword evidence="4 7" id="KW-0285">Flavoprotein</keyword>
<keyword evidence="6 7" id="KW-0560">Oxidoreductase</keyword>
<dbReference type="RefSeq" id="WP_308711002.1">
    <property type="nucleotide sequence ID" value="NZ_JAVHUY010000003.1"/>
</dbReference>
<evidence type="ECO:0000256" key="5">
    <source>
        <dbReference type="ARBA" id="ARBA00022827"/>
    </source>
</evidence>
<sequence length="394" mass="44004">MDLPVPEHMRPLRERMLAFLTERVYPVEKTLERGKLDPEGGGTLRRLQDEAKEAGLWALGHPTSMGGGGLPYLDYLYVNEVVGMSEYAIYVFGTHTLHDCLMLDRYASEEWRDKYLRPMADGDIPGPSFGMTERDVASSDPTQLRTAAVLDGDEWVINGHKWFTTHAHSARYTVVMARTEPDAPPHKAFSMIIVPTDTPGYDIVRTIPVMGETDGDHCEVRYDDVRVPAGNLLGARGAAFAIAQQRLLPGRIFHVMRFLGQAQRAFDLLCERAVSRVAFGSALADKQLIQKMVFDSAAEIQSTRLLVLEAARRLDAGEEPRVEVGIAKVMGAAMLHNVIDRAIQVYGSIGLTADLPLERMYRQARFARLYDGPDETHVQNVARMLLRPYRPATP</sequence>
<evidence type="ECO:0000259" key="8">
    <source>
        <dbReference type="Pfam" id="PF00441"/>
    </source>
</evidence>
<dbReference type="Gene3D" id="2.40.110.10">
    <property type="entry name" value="Butyryl-CoA Dehydrogenase, subunit A, domain 2"/>
    <property type="match status" value="1"/>
</dbReference>
<dbReference type="InterPro" id="IPR009075">
    <property type="entry name" value="AcylCo_DH/oxidase_C"/>
</dbReference>
<dbReference type="InterPro" id="IPR006091">
    <property type="entry name" value="Acyl-CoA_Oxase/DH_mid-dom"/>
</dbReference>
<feature type="domain" description="Acyl-CoA dehydrogenase/oxidase C-terminal" evidence="8">
    <location>
        <begin position="240"/>
        <end position="385"/>
    </location>
</feature>
<dbReference type="PANTHER" id="PTHR48083">
    <property type="entry name" value="MEDIUM-CHAIN SPECIFIC ACYL-COA DEHYDROGENASE, MITOCHONDRIAL-RELATED"/>
    <property type="match status" value="1"/>
</dbReference>
<evidence type="ECO:0000256" key="1">
    <source>
        <dbReference type="ARBA" id="ARBA00001974"/>
    </source>
</evidence>
<evidence type="ECO:0000313" key="12">
    <source>
        <dbReference type="Proteomes" id="UP001230908"/>
    </source>
</evidence>
<evidence type="ECO:0000259" key="9">
    <source>
        <dbReference type="Pfam" id="PF02770"/>
    </source>
</evidence>
<comment type="similarity">
    <text evidence="2 7">Belongs to the acyl-CoA dehydrogenase family.</text>
</comment>
<name>A0ABU0ZCS5_9ACTN</name>
<dbReference type="Proteomes" id="UP001230908">
    <property type="component" value="Unassembled WGS sequence"/>
</dbReference>
<feature type="domain" description="Acyl-CoA oxidase/dehydrogenase middle" evidence="9">
    <location>
        <begin position="128"/>
        <end position="225"/>
    </location>
</feature>
<dbReference type="InterPro" id="IPR037069">
    <property type="entry name" value="AcylCoA_DH/ox_N_sf"/>
</dbReference>
<dbReference type="InterPro" id="IPR036250">
    <property type="entry name" value="AcylCo_DH-like_C"/>
</dbReference>
<dbReference type="Gene3D" id="1.10.540.10">
    <property type="entry name" value="Acyl-CoA dehydrogenase/oxidase, N-terminal domain"/>
    <property type="match status" value="1"/>
</dbReference>
<feature type="domain" description="Acyl-CoA dehydrogenase/oxidase N-terminal" evidence="10">
    <location>
        <begin position="8"/>
        <end position="123"/>
    </location>
</feature>
<dbReference type="Gene3D" id="1.20.140.10">
    <property type="entry name" value="Butyryl-CoA Dehydrogenase, subunit A, domain 3"/>
    <property type="match status" value="1"/>
</dbReference>
<dbReference type="Pfam" id="PF02771">
    <property type="entry name" value="Acyl-CoA_dh_N"/>
    <property type="match status" value="1"/>
</dbReference>
<dbReference type="InterPro" id="IPR013786">
    <property type="entry name" value="AcylCoA_DH/ox_N"/>
</dbReference>
<dbReference type="SUPFAM" id="SSF47203">
    <property type="entry name" value="Acyl-CoA dehydrogenase C-terminal domain-like"/>
    <property type="match status" value="1"/>
</dbReference>
<comment type="cofactor">
    <cofactor evidence="1 7">
        <name>FAD</name>
        <dbReference type="ChEBI" id="CHEBI:57692"/>
    </cofactor>
</comment>
<evidence type="ECO:0000256" key="3">
    <source>
        <dbReference type="ARBA" id="ARBA00011738"/>
    </source>
</evidence>
<keyword evidence="12" id="KW-1185">Reference proteome</keyword>
<organism evidence="11 12">
    <name type="scientific">Phytohabitans maris</name>
    <dbReference type="NCBI Taxonomy" id="3071409"/>
    <lineage>
        <taxon>Bacteria</taxon>
        <taxon>Bacillati</taxon>
        <taxon>Actinomycetota</taxon>
        <taxon>Actinomycetes</taxon>
        <taxon>Micromonosporales</taxon>
        <taxon>Micromonosporaceae</taxon>
    </lineage>
</organism>
<accession>A0ABU0ZCS5</accession>
<proteinExistence type="inferred from homology"/>
<evidence type="ECO:0000256" key="2">
    <source>
        <dbReference type="ARBA" id="ARBA00009347"/>
    </source>
</evidence>
<dbReference type="InterPro" id="IPR009100">
    <property type="entry name" value="AcylCoA_DH/oxidase_NM_dom_sf"/>
</dbReference>
<dbReference type="Pfam" id="PF02770">
    <property type="entry name" value="Acyl-CoA_dh_M"/>
    <property type="match status" value="1"/>
</dbReference>
<dbReference type="PANTHER" id="PTHR48083:SF13">
    <property type="entry name" value="ACYL-COA DEHYDROGENASE FAMILY MEMBER 11"/>
    <property type="match status" value="1"/>
</dbReference>
<dbReference type="SUPFAM" id="SSF56645">
    <property type="entry name" value="Acyl-CoA dehydrogenase NM domain-like"/>
    <property type="match status" value="1"/>
</dbReference>
<evidence type="ECO:0000259" key="10">
    <source>
        <dbReference type="Pfam" id="PF02771"/>
    </source>
</evidence>
<gene>
    <name evidence="11" type="ORF">RB614_04250</name>
</gene>
<reference evidence="11 12" key="1">
    <citation type="submission" date="2023-08" db="EMBL/GenBank/DDBJ databases">
        <title>Phytohabitans sansha sp. nov., isolated from marine sediment.</title>
        <authorList>
            <person name="Zhao Y."/>
            <person name="Yi K."/>
        </authorList>
    </citation>
    <scope>NUCLEOTIDE SEQUENCE [LARGE SCALE GENOMIC DNA]</scope>
    <source>
        <strain evidence="11 12">ZYX-F-186</strain>
    </source>
</reference>
<evidence type="ECO:0000256" key="7">
    <source>
        <dbReference type="RuleBase" id="RU362125"/>
    </source>
</evidence>
<keyword evidence="5 7" id="KW-0274">FAD</keyword>
<comment type="subunit">
    <text evidence="3">Homodimer.</text>
</comment>
<dbReference type="InterPro" id="IPR050741">
    <property type="entry name" value="Acyl-CoA_dehydrogenase"/>
</dbReference>
<dbReference type="InterPro" id="IPR046373">
    <property type="entry name" value="Acyl-CoA_Oxase/DH_mid-dom_sf"/>
</dbReference>
<dbReference type="EMBL" id="JAVHUY010000003">
    <property type="protein sequence ID" value="MDQ7903727.1"/>
    <property type="molecule type" value="Genomic_DNA"/>
</dbReference>
<comment type="caution">
    <text evidence="11">The sequence shown here is derived from an EMBL/GenBank/DDBJ whole genome shotgun (WGS) entry which is preliminary data.</text>
</comment>
<evidence type="ECO:0000256" key="4">
    <source>
        <dbReference type="ARBA" id="ARBA00022630"/>
    </source>
</evidence>